<gene>
    <name evidence="2" type="ORF">JQV55_15410</name>
</gene>
<proteinExistence type="predicted"/>
<keyword evidence="2" id="KW-0808">Transferase</keyword>
<evidence type="ECO:0000313" key="2">
    <source>
        <dbReference type="EMBL" id="MBM1714958.1"/>
    </source>
</evidence>
<dbReference type="GO" id="GO:0008757">
    <property type="term" value="F:S-adenosylmethionine-dependent methyltransferase activity"/>
    <property type="evidence" value="ECO:0007669"/>
    <property type="project" value="InterPro"/>
</dbReference>
<dbReference type="RefSeq" id="WP_203242863.1">
    <property type="nucleotide sequence ID" value="NZ_JAFBRH010000003.1"/>
</dbReference>
<dbReference type="Proteomes" id="UP000732193">
    <property type="component" value="Unassembled WGS sequence"/>
</dbReference>
<keyword evidence="2" id="KW-0489">Methyltransferase</keyword>
<dbReference type="PANTHER" id="PTHR43591:SF24">
    <property type="entry name" value="2-METHOXY-6-POLYPRENYL-1,4-BENZOQUINOL METHYLASE, MITOCHONDRIAL"/>
    <property type="match status" value="1"/>
</dbReference>
<evidence type="ECO:0000313" key="3">
    <source>
        <dbReference type="Proteomes" id="UP000732193"/>
    </source>
</evidence>
<keyword evidence="3" id="KW-1185">Reference proteome</keyword>
<dbReference type="InterPro" id="IPR013216">
    <property type="entry name" value="Methyltransf_11"/>
</dbReference>
<dbReference type="PANTHER" id="PTHR43591">
    <property type="entry name" value="METHYLTRANSFERASE"/>
    <property type="match status" value="1"/>
</dbReference>
<dbReference type="EMBL" id="JAFBRM010000003">
    <property type="protein sequence ID" value="MBM1714958.1"/>
    <property type="molecule type" value="Genomic_DNA"/>
</dbReference>
<name>A0AAE3B762_9RHOB</name>
<dbReference type="Gene3D" id="3.40.50.150">
    <property type="entry name" value="Vaccinia Virus protein VP39"/>
    <property type="match status" value="1"/>
</dbReference>
<organism evidence="2 3">
    <name type="scientific">Sulfitobacter geojensis</name>
    <dbReference type="NCBI Taxonomy" id="1342299"/>
    <lineage>
        <taxon>Bacteria</taxon>
        <taxon>Pseudomonadati</taxon>
        <taxon>Pseudomonadota</taxon>
        <taxon>Alphaproteobacteria</taxon>
        <taxon>Rhodobacterales</taxon>
        <taxon>Roseobacteraceae</taxon>
        <taxon>Sulfitobacter</taxon>
    </lineage>
</organism>
<sequence length="268" mass="29017">MTYDAFINAERTGWHERAEVYASHTARATLQIVPAMLDALRLRPGMRLLDVACGPGYVAGAAAALEAQATGVDYAAGMIDAARHRFPDLTFEVAEAQALPVADGTFDAVACNMGLFHMGDPALAMREAARALRSGGRFCFSQWTAPSDSTLYAALFAVLKEEADMGRADPAPDAYALSDPQTVTRMMDASGFDDNTTRRLDTVLIATGPDFFDFFMQFGVRVPLIVAAQEPDVQQRLRDCINAAMTPFQTPTGFEVPMPSLIYTGTKK</sequence>
<dbReference type="CDD" id="cd02440">
    <property type="entry name" value="AdoMet_MTases"/>
    <property type="match status" value="1"/>
</dbReference>
<feature type="domain" description="Methyltransferase type 11" evidence="1">
    <location>
        <begin position="49"/>
        <end position="140"/>
    </location>
</feature>
<reference evidence="2 3" key="1">
    <citation type="submission" date="2021-01" db="EMBL/GenBank/DDBJ databases">
        <title>Diatom-associated Roseobacters Show Island Model of Population Structure.</title>
        <authorList>
            <person name="Qu L."/>
            <person name="Feng X."/>
            <person name="Chen Y."/>
            <person name="Li L."/>
            <person name="Wang X."/>
            <person name="Hu Z."/>
            <person name="Wang H."/>
            <person name="Luo H."/>
        </authorList>
    </citation>
    <scope>NUCLEOTIDE SEQUENCE [LARGE SCALE GENOMIC DNA]</scope>
    <source>
        <strain evidence="2 3">TR60-84</strain>
    </source>
</reference>
<dbReference type="GO" id="GO:0032259">
    <property type="term" value="P:methylation"/>
    <property type="evidence" value="ECO:0007669"/>
    <property type="project" value="UniProtKB-KW"/>
</dbReference>
<protein>
    <submittedName>
        <fullName evidence="2">Methyltransferase domain-containing protein</fullName>
    </submittedName>
</protein>
<dbReference type="InterPro" id="IPR029063">
    <property type="entry name" value="SAM-dependent_MTases_sf"/>
</dbReference>
<evidence type="ECO:0000259" key="1">
    <source>
        <dbReference type="Pfam" id="PF08241"/>
    </source>
</evidence>
<accession>A0AAE3B762</accession>
<dbReference type="Pfam" id="PF08241">
    <property type="entry name" value="Methyltransf_11"/>
    <property type="match status" value="1"/>
</dbReference>
<dbReference type="AlphaFoldDB" id="A0AAE3B762"/>
<comment type="caution">
    <text evidence="2">The sequence shown here is derived from an EMBL/GenBank/DDBJ whole genome shotgun (WGS) entry which is preliminary data.</text>
</comment>
<dbReference type="SUPFAM" id="SSF53335">
    <property type="entry name" value="S-adenosyl-L-methionine-dependent methyltransferases"/>
    <property type="match status" value="1"/>
</dbReference>